<evidence type="ECO:0000313" key="2">
    <source>
        <dbReference type="EMBL" id="SKC37478.1"/>
    </source>
</evidence>
<dbReference type="AlphaFoldDB" id="A0A1T5IEJ9"/>
<sequence length="304" mass="33582">MVTVTVGVPVRNGEEFLERTLRALQEQDLADIEVIVADNASTDGTRKVAEAVAEEDPRFTYLPAEANGGIPWNWNRTLARARAPYFMWNAADDMVRPRHLTACVDALESCPRATIAFSRVQWCDPDDHVVDAMNDEGLDFLPLGPADRVGLFLGRGVWQAVGWGGVFRTAALRERGGLPDYWGGDFGLGVAMAMRAPWVQVPEIGYLARRHPGQMTNLQARDPVQQTRAYRPGFRRPVAFPQWYMNARMLAEAARAPAPAAERARAALAVVRHWTVPDARSLGSDVKRSLIRVARGGLRDATPA</sequence>
<feature type="domain" description="Glycosyltransferase 2-like" evidence="1">
    <location>
        <begin position="5"/>
        <end position="168"/>
    </location>
</feature>
<dbReference type="CDD" id="cd00761">
    <property type="entry name" value="Glyco_tranf_GTA_type"/>
    <property type="match status" value="1"/>
</dbReference>
<evidence type="ECO:0000259" key="1">
    <source>
        <dbReference type="Pfam" id="PF00535"/>
    </source>
</evidence>
<dbReference type="Pfam" id="PF00535">
    <property type="entry name" value="Glycos_transf_2"/>
    <property type="match status" value="1"/>
</dbReference>
<dbReference type="EMBL" id="FUZQ01000001">
    <property type="protein sequence ID" value="SKC37478.1"/>
    <property type="molecule type" value="Genomic_DNA"/>
</dbReference>
<dbReference type="GO" id="GO:0016740">
    <property type="term" value="F:transferase activity"/>
    <property type="evidence" value="ECO:0007669"/>
    <property type="project" value="UniProtKB-KW"/>
</dbReference>
<keyword evidence="2" id="KW-0808">Transferase</keyword>
<dbReference type="SUPFAM" id="SSF53448">
    <property type="entry name" value="Nucleotide-diphospho-sugar transferases"/>
    <property type="match status" value="1"/>
</dbReference>
<dbReference type="PANTHER" id="PTHR43685">
    <property type="entry name" value="GLYCOSYLTRANSFERASE"/>
    <property type="match status" value="1"/>
</dbReference>
<dbReference type="Proteomes" id="UP000189777">
    <property type="component" value="Unassembled WGS sequence"/>
</dbReference>
<dbReference type="STRING" id="526729.SAMN04324258_0411"/>
<dbReference type="InterPro" id="IPR001173">
    <property type="entry name" value="Glyco_trans_2-like"/>
</dbReference>
<evidence type="ECO:0000313" key="3">
    <source>
        <dbReference type="Proteomes" id="UP000189777"/>
    </source>
</evidence>
<gene>
    <name evidence="2" type="ORF">SAMN04324258_0411</name>
</gene>
<dbReference type="PANTHER" id="PTHR43685:SF2">
    <property type="entry name" value="GLYCOSYLTRANSFERASE 2-LIKE DOMAIN-CONTAINING PROTEIN"/>
    <property type="match status" value="1"/>
</dbReference>
<keyword evidence="3" id="KW-1185">Reference proteome</keyword>
<name>A0A1T5IEJ9_9MICO</name>
<dbReference type="InterPro" id="IPR029044">
    <property type="entry name" value="Nucleotide-diphossugar_trans"/>
</dbReference>
<protein>
    <submittedName>
        <fullName evidence="2">Glycosyl transferase family 2</fullName>
    </submittedName>
</protein>
<organism evidence="2 3">
    <name type="scientific">Krasilnikoviella flava</name>
    <dbReference type="NCBI Taxonomy" id="526729"/>
    <lineage>
        <taxon>Bacteria</taxon>
        <taxon>Bacillati</taxon>
        <taxon>Actinomycetota</taxon>
        <taxon>Actinomycetes</taxon>
        <taxon>Micrococcales</taxon>
        <taxon>Promicromonosporaceae</taxon>
        <taxon>Krasilnikoviella</taxon>
    </lineage>
</organism>
<dbReference type="InterPro" id="IPR050834">
    <property type="entry name" value="Glycosyltransf_2"/>
</dbReference>
<dbReference type="RefSeq" id="WP_176168754.1">
    <property type="nucleotide sequence ID" value="NZ_FUZQ01000001.1"/>
</dbReference>
<accession>A0A1T5IEJ9</accession>
<dbReference type="Gene3D" id="3.90.550.10">
    <property type="entry name" value="Spore Coat Polysaccharide Biosynthesis Protein SpsA, Chain A"/>
    <property type="match status" value="1"/>
</dbReference>
<reference evidence="2 3" key="1">
    <citation type="submission" date="2017-02" db="EMBL/GenBank/DDBJ databases">
        <authorList>
            <person name="Peterson S.W."/>
        </authorList>
    </citation>
    <scope>NUCLEOTIDE SEQUENCE [LARGE SCALE GENOMIC DNA]</scope>
    <source>
        <strain evidence="2 3">DSM 21481</strain>
    </source>
</reference>
<proteinExistence type="predicted"/>